<protein>
    <submittedName>
        <fullName evidence="2">Uncharacterized protein</fullName>
    </submittedName>
</protein>
<keyword evidence="1" id="KW-1133">Transmembrane helix</keyword>
<dbReference type="RefSeq" id="WP_054136233.1">
    <property type="nucleotide sequence ID" value="NZ_CP020083.1"/>
</dbReference>
<keyword evidence="3" id="KW-1185">Reference proteome</keyword>
<evidence type="ECO:0000313" key="3">
    <source>
        <dbReference type="Proteomes" id="UP000258016"/>
    </source>
</evidence>
<gene>
    <name evidence="2" type="ORF">B5J99_18425</name>
</gene>
<name>A0ABM6MB01_9SPHN</name>
<sequence length="63" mass="6457">MTMFRPALDARTVRRPPLWVAGLGSALLTGLLCVWISGDAPDVPSPASGGAAVLLAPVFLVLA</sequence>
<proteinExistence type="predicted"/>
<reference evidence="2 3" key="1">
    <citation type="submission" date="2017-03" db="EMBL/GenBank/DDBJ databases">
        <title>Complete genome sequence of Blastomonas fulva degrading microcsystin LR.</title>
        <authorList>
            <person name="Lee H.-g."/>
            <person name="Jin L."/>
            <person name="oh H.-M."/>
        </authorList>
    </citation>
    <scope>NUCLEOTIDE SEQUENCE [LARGE SCALE GENOMIC DNA]</scope>
    <source>
        <strain evidence="2 3">T2</strain>
    </source>
</reference>
<evidence type="ECO:0000313" key="2">
    <source>
        <dbReference type="EMBL" id="ASR53190.1"/>
    </source>
</evidence>
<feature type="transmembrane region" description="Helical" evidence="1">
    <location>
        <begin position="43"/>
        <end position="62"/>
    </location>
</feature>
<accession>A0ABM6MB01</accession>
<dbReference type="GeneID" id="303487572"/>
<keyword evidence="1" id="KW-0472">Membrane</keyword>
<dbReference type="Proteomes" id="UP000258016">
    <property type="component" value="Chromosome"/>
</dbReference>
<dbReference type="EMBL" id="CP020083">
    <property type="protein sequence ID" value="ASR53190.1"/>
    <property type="molecule type" value="Genomic_DNA"/>
</dbReference>
<organism evidence="2 3">
    <name type="scientific">Blastomonas fulva</name>
    <dbReference type="NCBI Taxonomy" id="1550728"/>
    <lineage>
        <taxon>Bacteria</taxon>
        <taxon>Pseudomonadati</taxon>
        <taxon>Pseudomonadota</taxon>
        <taxon>Alphaproteobacteria</taxon>
        <taxon>Sphingomonadales</taxon>
        <taxon>Sphingomonadaceae</taxon>
        <taxon>Blastomonas</taxon>
    </lineage>
</organism>
<feature type="transmembrane region" description="Helical" evidence="1">
    <location>
        <begin position="18"/>
        <end position="37"/>
    </location>
</feature>
<keyword evidence="1" id="KW-0812">Transmembrane</keyword>
<evidence type="ECO:0000256" key="1">
    <source>
        <dbReference type="SAM" id="Phobius"/>
    </source>
</evidence>